<keyword evidence="2" id="KW-0812">Transmembrane</keyword>
<gene>
    <name evidence="3" type="ORF">MAGMO_4126</name>
</gene>
<name>A0A1S7LPY8_MAGMO</name>
<keyword evidence="2" id="KW-1133">Transmembrane helix</keyword>
<evidence type="ECO:0000256" key="2">
    <source>
        <dbReference type="SAM" id="Phobius"/>
    </source>
</evidence>
<keyword evidence="2" id="KW-0472">Membrane</keyword>
<dbReference type="Pfam" id="PF05987">
    <property type="entry name" value="DUF898"/>
    <property type="match status" value="1"/>
</dbReference>
<reference evidence="3" key="1">
    <citation type="submission" date="2015-04" db="EMBL/GenBank/DDBJ databases">
        <authorList>
            <person name="Syromyatnikov M.Y."/>
            <person name="Popov V.N."/>
        </authorList>
    </citation>
    <scope>NUCLEOTIDE SEQUENCE</scope>
    <source>
        <strain evidence="3">MO-1</strain>
    </source>
</reference>
<feature type="transmembrane region" description="Helical" evidence="2">
    <location>
        <begin position="52"/>
        <end position="73"/>
    </location>
</feature>
<feature type="transmembrane region" description="Helical" evidence="2">
    <location>
        <begin position="190"/>
        <end position="213"/>
    </location>
</feature>
<accession>A0A1S7LPY8</accession>
<dbReference type="RefSeq" id="WP_176704650.1">
    <property type="nucleotide sequence ID" value="NZ_LO017728.1"/>
</dbReference>
<feature type="transmembrane region" description="Helical" evidence="2">
    <location>
        <begin position="274"/>
        <end position="295"/>
    </location>
</feature>
<evidence type="ECO:0000313" key="3">
    <source>
        <dbReference type="EMBL" id="CRH08254.1"/>
    </source>
</evidence>
<sequence>MMDAHTPVSPIEEAPVEGSNGQAVDEVKKSPPQPPPSQKVAVNFHGELGAYYRIWIVNWALTILTLGIFSAWAKVRTQRFINGHTELDGHHFEYTANPLKILKGRLIALAILSPVIFQEQIIQWLHMSDFAQSLSGELFTMLLVLFGIVPIVVLFIAMPWFLVKGKQFQLFNTRYRGIRFQFHGTSNKAFLPYFVLPTVSFITLGLLAPYTVLRMKRFLVHNLGFGSQRLVKQEGKQDIAKESLIYSGLLPIAFLIIMMVLAFLLTAATGGGPVAGAPLIPVFVGFGAMMFIPFYRTWLEGKMLNGLWNSAELGDLRFSSTIRPTKLAWISVSNAIVRVLSLGMLSPWCTLRMLNYRYSSMQVEVAGDAQAFIAQLQDEQSAVGEGGDDLLGIDAGF</sequence>
<protein>
    <recommendedName>
        <fullName evidence="4">DUF898 domain-containing protein</fullName>
    </recommendedName>
</protein>
<feature type="transmembrane region" description="Helical" evidence="2">
    <location>
        <begin position="244"/>
        <end position="267"/>
    </location>
</feature>
<evidence type="ECO:0000256" key="1">
    <source>
        <dbReference type="SAM" id="MobiDB-lite"/>
    </source>
</evidence>
<feature type="transmembrane region" description="Helical" evidence="2">
    <location>
        <begin position="138"/>
        <end position="163"/>
    </location>
</feature>
<evidence type="ECO:0008006" key="4">
    <source>
        <dbReference type="Google" id="ProtNLM"/>
    </source>
</evidence>
<feature type="region of interest" description="Disordered" evidence="1">
    <location>
        <begin position="1"/>
        <end position="38"/>
    </location>
</feature>
<proteinExistence type="predicted"/>
<organism evidence="3">
    <name type="scientific">Magnetococcus massalia (strain MO-1)</name>
    <dbReference type="NCBI Taxonomy" id="451514"/>
    <lineage>
        <taxon>Bacteria</taxon>
        <taxon>Pseudomonadati</taxon>
        <taxon>Pseudomonadota</taxon>
        <taxon>Magnetococcia</taxon>
        <taxon>Magnetococcales</taxon>
        <taxon>Magnetococcaceae</taxon>
        <taxon>Magnetococcus</taxon>
    </lineage>
</organism>
<dbReference type="AlphaFoldDB" id="A0A1S7LPY8"/>
<dbReference type="EMBL" id="LO017727">
    <property type="protein sequence ID" value="CRH08254.1"/>
    <property type="molecule type" value="Genomic_DNA"/>
</dbReference>
<dbReference type="InterPro" id="IPR010295">
    <property type="entry name" value="DUF898"/>
</dbReference>